<gene>
    <name evidence="1" type="ORF">SAMN06295900_105112</name>
</gene>
<organism evidence="1 2">
    <name type="scientific">Trinickia caryophylli</name>
    <name type="common">Paraburkholderia caryophylli</name>
    <dbReference type="NCBI Taxonomy" id="28094"/>
    <lineage>
        <taxon>Bacteria</taxon>
        <taxon>Pseudomonadati</taxon>
        <taxon>Pseudomonadota</taxon>
        <taxon>Betaproteobacteria</taxon>
        <taxon>Burkholderiales</taxon>
        <taxon>Burkholderiaceae</taxon>
        <taxon>Trinickia</taxon>
    </lineage>
</organism>
<protein>
    <submittedName>
        <fullName evidence="1">Uncharacterized protein</fullName>
    </submittedName>
</protein>
<proteinExistence type="predicted"/>
<dbReference type="Proteomes" id="UP000192911">
    <property type="component" value="Unassembled WGS sequence"/>
</dbReference>
<dbReference type="AlphaFoldDB" id="A0A1X7EB15"/>
<reference evidence="2" key="1">
    <citation type="submission" date="2017-04" db="EMBL/GenBank/DDBJ databases">
        <authorList>
            <person name="Varghese N."/>
            <person name="Submissions S."/>
        </authorList>
    </citation>
    <scope>NUCLEOTIDE SEQUENCE [LARGE SCALE GENOMIC DNA]</scope>
    <source>
        <strain evidence="2">Ballard 720</strain>
    </source>
</reference>
<dbReference type="GeneID" id="95553805"/>
<evidence type="ECO:0000313" key="1">
    <source>
        <dbReference type="EMBL" id="SMF30338.1"/>
    </source>
</evidence>
<accession>A0A1X7EB15</accession>
<evidence type="ECO:0000313" key="2">
    <source>
        <dbReference type="Proteomes" id="UP000192911"/>
    </source>
</evidence>
<dbReference type="OrthoDB" id="8926334at2"/>
<dbReference type="RefSeq" id="WP_085227375.1">
    <property type="nucleotide sequence ID" value="NZ_BSQD01000004.1"/>
</dbReference>
<keyword evidence="2" id="KW-1185">Reference proteome</keyword>
<name>A0A1X7EB15_TRICW</name>
<sequence>MTTTGFHLYRGLEVYPLVYPHRATEPGRTRNYDEGFDAAVRIQEPKDSSDAPRSRVFRLAASKPFQSAGDARRASMAYAEHLIDACPSSASVLDSESEVPAA</sequence>
<dbReference type="EMBL" id="FXAH01000005">
    <property type="protein sequence ID" value="SMF30338.1"/>
    <property type="molecule type" value="Genomic_DNA"/>
</dbReference>